<accession>A0A136J6W7</accession>
<keyword evidence="4" id="KW-1185">Reference proteome</keyword>
<dbReference type="Pfam" id="PF00620">
    <property type="entry name" value="RhoGAP"/>
    <property type="match status" value="1"/>
</dbReference>
<evidence type="ECO:0000313" key="3">
    <source>
        <dbReference type="EMBL" id="KXJ92921.1"/>
    </source>
</evidence>
<dbReference type="InterPro" id="IPR008936">
    <property type="entry name" value="Rho_GTPase_activation_prot"/>
</dbReference>
<feature type="domain" description="Rho-GAP" evidence="2">
    <location>
        <begin position="187"/>
        <end position="424"/>
    </location>
</feature>
<dbReference type="InParanoid" id="A0A136J6W7"/>
<dbReference type="STRING" id="196109.A0A136J6W7"/>
<dbReference type="AlphaFoldDB" id="A0A136J6W7"/>
<feature type="region of interest" description="Disordered" evidence="1">
    <location>
        <begin position="1"/>
        <end position="80"/>
    </location>
</feature>
<dbReference type="Gene3D" id="1.10.555.10">
    <property type="entry name" value="Rho GTPase activation protein"/>
    <property type="match status" value="1"/>
</dbReference>
<sequence>MASISSTAPTKQSSVPRIDRSHLGRRRTVQNRPDLTVPKDFEQTQRSTPPDTLDRSQTRRETRPPPMPRSTNTWSSSSGDLGLELEHDVVDSRKKFVEEYNRLSRKYGVRAIVPGDFPTAHGRAVSFPRTKGRWLPRALGANLVTATAAGGAIVDPKHHNIKRHRSVGDIVLNLVHPATKSETAATEHLTSLVRMSGQSLLYLPSEYAARPLVLPTCLRATAQRLVQQGDTRGIFRIPGSVRIVNALYNYYHDNRDEERVSSTTRCPSLPSHINLGIHDIASVFKKVLGNLSGGILGSLGVFDALVAIFSQLQAEPELARTRRTRLRARLIALVLGTIQSRYQRDLACAVFGLLSFIGRQGEVASREDAKGRPLPTGELMGYNALGIIFGPLLVGDLLSEYSMKTADPAAGLVLFAITPPRLKRRSRKQKSALPKENDGVLPTTVDKLFVASSIVEMLGHTLGMVTGSQELQIASLCKQEMSESLSPPALVMPARLKQGFTHISGAQVMIWRMVFTLKLLDVA</sequence>
<evidence type="ECO:0000256" key="1">
    <source>
        <dbReference type="SAM" id="MobiDB-lite"/>
    </source>
</evidence>
<dbReference type="Proteomes" id="UP000070501">
    <property type="component" value="Unassembled WGS sequence"/>
</dbReference>
<dbReference type="EMBL" id="KQ964248">
    <property type="protein sequence ID" value="KXJ92921.1"/>
    <property type="molecule type" value="Genomic_DNA"/>
</dbReference>
<proteinExistence type="predicted"/>
<organism evidence="3 4">
    <name type="scientific">Microdochium bolleyi</name>
    <dbReference type="NCBI Taxonomy" id="196109"/>
    <lineage>
        <taxon>Eukaryota</taxon>
        <taxon>Fungi</taxon>
        <taxon>Dikarya</taxon>
        <taxon>Ascomycota</taxon>
        <taxon>Pezizomycotina</taxon>
        <taxon>Sordariomycetes</taxon>
        <taxon>Xylariomycetidae</taxon>
        <taxon>Xylariales</taxon>
        <taxon>Microdochiaceae</taxon>
        <taxon>Microdochium</taxon>
    </lineage>
</organism>
<evidence type="ECO:0000313" key="4">
    <source>
        <dbReference type="Proteomes" id="UP000070501"/>
    </source>
</evidence>
<feature type="compositionally biased region" description="Polar residues" evidence="1">
    <location>
        <begin position="1"/>
        <end position="15"/>
    </location>
</feature>
<evidence type="ECO:0000259" key="2">
    <source>
        <dbReference type="PROSITE" id="PS50238"/>
    </source>
</evidence>
<name>A0A136J6W7_9PEZI</name>
<dbReference type="InterPro" id="IPR000198">
    <property type="entry name" value="RhoGAP_dom"/>
</dbReference>
<dbReference type="GO" id="GO:0007165">
    <property type="term" value="P:signal transduction"/>
    <property type="evidence" value="ECO:0007669"/>
    <property type="project" value="InterPro"/>
</dbReference>
<dbReference type="PROSITE" id="PS50238">
    <property type="entry name" value="RHOGAP"/>
    <property type="match status" value="1"/>
</dbReference>
<feature type="compositionally biased region" description="Low complexity" evidence="1">
    <location>
        <begin position="69"/>
        <end position="78"/>
    </location>
</feature>
<dbReference type="SUPFAM" id="SSF48350">
    <property type="entry name" value="GTPase activation domain, GAP"/>
    <property type="match status" value="1"/>
</dbReference>
<gene>
    <name evidence="3" type="ORF">Micbo1qcDRAFT_194254</name>
</gene>
<protein>
    <recommendedName>
        <fullName evidence="2">Rho-GAP domain-containing protein</fullName>
    </recommendedName>
</protein>
<reference evidence="4" key="1">
    <citation type="submission" date="2016-02" db="EMBL/GenBank/DDBJ databases">
        <title>Draft genome sequence of Microdochium bolleyi, a fungal endophyte of beachgrass.</title>
        <authorList>
            <consortium name="DOE Joint Genome Institute"/>
            <person name="David A.S."/>
            <person name="May G."/>
            <person name="Haridas S."/>
            <person name="Lim J."/>
            <person name="Wang M."/>
            <person name="Labutti K."/>
            <person name="Lipzen A."/>
            <person name="Barry K."/>
            <person name="Grigoriev I.V."/>
        </authorList>
    </citation>
    <scope>NUCLEOTIDE SEQUENCE [LARGE SCALE GENOMIC DNA]</scope>
    <source>
        <strain evidence="4">J235TASD1</strain>
    </source>
</reference>
<dbReference type="OrthoDB" id="9994905at2759"/>
<feature type="compositionally biased region" description="Basic and acidic residues" evidence="1">
    <location>
        <begin position="52"/>
        <end position="63"/>
    </location>
</feature>